<dbReference type="SUPFAM" id="SSF53474">
    <property type="entry name" value="alpha/beta-Hydrolases"/>
    <property type="match status" value="1"/>
</dbReference>
<accession>A0AAW0FQW4</accession>
<evidence type="ECO:0000313" key="2">
    <source>
        <dbReference type="Proteomes" id="UP001385951"/>
    </source>
</evidence>
<organism evidence="1 2">
    <name type="scientific">Cerrena zonata</name>
    <dbReference type="NCBI Taxonomy" id="2478898"/>
    <lineage>
        <taxon>Eukaryota</taxon>
        <taxon>Fungi</taxon>
        <taxon>Dikarya</taxon>
        <taxon>Basidiomycota</taxon>
        <taxon>Agaricomycotina</taxon>
        <taxon>Agaricomycetes</taxon>
        <taxon>Polyporales</taxon>
        <taxon>Cerrenaceae</taxon>
        <taxon>Cerrena</taxon>
    </lineage>
</organism>
<proteinExistence type="predicted"/>
<comment type="caution">
    <text evidence="1">The sequence shown here is derived from an EMBL/GenBank/DDBJ whole genome shotgun (WGS) entry which is preliminary data.</text>
</comment>
<evidence type="ECO:0000313" key="1">
    <source>
        <dbReference type="EMBL" id="KAK7683458.1"/>
    </source>
</evidence>
<dbReference type="Proteomes" id="UP001385951">
    <property type="component" value="Unassembled WGS sequence"/>
</dbReference>
<dbReference type="EMBL" id="JASBNA010000030">
    <property type="protein sequence ID" value="KAK7683458.1"/>
    <property type="molecule type" value="Genomic_DNA"/>
</dbReference>
<protein>
    <recommendedName>
        <fullName evidence="3">Serine aminopeptidase S33 domain-containing protein</fullName>
    </recommendedName>
</protein>
<dbReference type="PANTHER" id="PTHR42103:SF2">
    <property type="entry name" value="AB HYDROLASE-1 DOMAIN-CONTAINING PROTEIN"/>
    <property type="match status" value="1"/>
</dbReference>
<name>A0AAW0FQW4_9APHY</name>
<reference evidence="1 2" key="1">
    <citation type="submission" date="2022-09" db="EMBL/GenBank/DDBJ databases">
        <authorList>
            <person name="Palmer J.M."/>
        </authorList>
    </citation>
    <scope>NUCLEOTIDE SEQUENCE [LARGE SCALE GENOMIC DNA]</scope>
    <source>
        <strain evidence="1 2">DSM 7382</strain>
    </source>
</reference>
<dbReference type="AlphaFoldDB" id="A0AAW0FQW4"/>
<sequence length="258" mass="28661">MSIQIEKDVLEPSSTPQALAFVAHGRMGGRMTCPCTSTLAEHLRAQYGVRVVKWNARGLGLSEGEDEYSSWGAWVGNHNREDYNRIVEEEIKKFVTEFPQEAGGPKKDIFICGYSTGAIHATTIRIPSAYDSYFNPVKYILLSYPLVVSPILGLEKTGWYFRALEGLVGGEWEGCSNERPADVLSIIGGLEVPKYTPGRLAYTTWLKVLNSKRKEGQGRLDTVCVEGANHVWKGKIDQIGIEVDKWMSQATRSSDIPS</sequence>
<dbReference type="InterPro" id="IPR029058">
    <property type="entry name" value="AB_hydrolase_fold"/>
</dbReference>
<keyword evidence="2" id="KW-1185">Reference proteome</keyword>
<dbReference type="PANTHER" id="PTHR42103">
    <property type="entry name" value="ALPHA/BETA-HYDROLASES SUPERFAMILY PROTEIN"/>
    <property type="match status" value="1"/>
</dbReference>
<gene>
    <name evidence="1" type="ORF">QCA50_013291</name>
</gene>
<evidence type="ECO:0008006" key="3">
    <source>
        <dbReference type="Google" id="ProtNLM"/>
    </source>
</evidence>
<dbReference type="Gene3D" id="3.40.50.1820">
    <property type="entry name" value="alpha/beta hydrolase"/>
    <property type="match status" value="1"/>
</dbReference>